<dbReference type="PROSITE" id="PS50879">
    <property type="entry name" value="RNASE_H_1"/>
    <property type="match status" value="1"/>
</dbReference>
<dbReference type="EMBL" id="LT882687">
    <property type="protein sequence ID" value="SMY29578.1"/>
    <property type="molecule type" value="Genomic_DNA"/>
</dbReference>
<dbReference type="Pfam" id="PF00075">
    <property type="entry name" value="RNase_H"/>
    <property type="match status" value="1"/>
</dbReference>
<reference evidence="3 4" key="1">
    <citation type="submission" date="2016-10" db="EMBL/GenBank/DDBJ databases">
        <authorList>
            <person name="Varghese N."/>
        </authorList>
    </citation>
    <scope>NUCLEOTIDE SEQUENCE [LARGE SCALE GENOMIC DNA]</scope>
</reference>
<evidence type="ECO:0000313" key="4">
    <source>
        <dbReference type="Proteomes" id="UP000215453"/>
    </source>
</evidence>
<proteinExistence type="predicted"/>
<feature type="region of interest" description="Disordered" evidence="1">
    <location>
        <begin position="207"/>
        <end position="278"/>
    </location>
</feature>
<gene>
    <name evidence="3" type="ORF">ZT1A5_G11027</name>
</gene>
<evidence type="ECO:0000259" key="2">
    <source>
        <dbReference type="PROSITE" id="PS50879"/>
    </source>
</evidence>
<name>A0A1Y6M1L1_ZYMTR</name>
<feature type="compositionally biased region" description="Basic and acidic residues" evidence="1">
    <location>
        <begin position="232"/>
        <end position="247"/>
    </location>
</feature>
<dbReference type="InterPro" id="IPR002156">
    <property type="entry name" value="RNaseH_domain"/>
</dbReference>
<dbReference type="GO" id="GO:0003676">
    <property type="term" value="F:nucleic acid binding"/>
    <property type="evidence" value="ECO:0007669"/>
    <property type="project" value="InterPro"/>
</dbReference>
<accession>A0A1Y6M1L1</accession>
<protein>
    <recommendedName>
        <fullName evidence="2">RNase H type-1 domain-containing protein</fullName>
    </recommendedName>
</protein>
<dbReference type="Proteomes" id="UP000215453">
    <property type="component" value="Chromosome 12"/>
</dbReference>
<feature type="domain" description="RNase H type-1" evidence="2">
    <location>
        <begin position="44"/>
        <end position="199"/>
    </location>
</feature>
<dbReference type="InterPro" id="IPR036397">
    <property type="entry name" value="RNaseH_sf"/>
</dbReference>
<sequence>MSQYPWQKSVLPSGVVSTRQRELQGSGSMAGVPNLAANSEIDPENGVLEIYTDGSHLPSGGYGGAGVAYQLGGEWHTLAKSLLLPSDDQVIGAYGICVDRHDAEMLAIKEALLEIDWLARKGAKIDHAVILTDSQTCITRLTVGGASRLLILTTREADECWTLVASRGITVEMVKVEGHAKPPIPGNEKADKLAGFGARLARQGFESRGKLVRDPSTAEMENVGEMLSGTKRKAEGTKSAAWKEERTGRKKQQKRERDEEKREEALTQRERIDRMFSG</sequence>
<feature type="compositionally biased region" description="Basic and acidic residues" evidence="1">
    <location>
        <begin position="255"/>
        <end position="278"/>
    </location>
</feature>
<evidence type="ECO:0000256" key="1">
    <source>
        <dbReference type="SAM" id="MobiDB-lite"/>
    </source>
</evidence>
<dbReference type="GO" id="GO:0004523">
    <property type="term" value="F:RNA-DNA hybrid ribonuclease activity"/>
    <property type="evidence" value="ECO:0007669"/>
    <property type="project" value="InterPro"/>
</dbReference>
<evidence type="ECO:0000313" key="3">
    <source>
        <dbReference type="EMBL" id="SMY29578.1"/>
    </source>
</evidence>
<dbReference type="InterPro" id="IPR012337">
    <property type="entry name" value="RNaseH-like_sf"/>
</dbReference>
<dbReference type="SUPFAM" id="SSF53098">
    <property type="entry name" value="Ribonuclease H-like"/>
    <property type="match status" value="1"/>
</dbReference>
<dbReference type="Gene3D" id="3.30.420.10">
    <property type="entry name" value="Ribonuclease H-like superfamily/Ribonuclease H"/>
    <property type="match status" value="1"/>
</dbReference>
<organism evidence="3 4">
    <name type="scientific">Zymoseptoria tritici ST99CH_1A5</name>
    <dbReference type="NCBI Taxonomy" id="1276529"/>
    <lineage>
        <taxon>Eukaryota</taxon>
        <taxon>Fungi</taxon>
        <taxon>Dikarya</taxon>
        <taxon>Ascomycota</taxon>
        <taxon>Pezizomycotina</taxon>
        <taxon>Dothideomycetes</taxon>
        <taxon>Dothideomycetidae</taxon>
        <taxon>Mycosphaerellales</taxon>
        <taxon>Mycosphaerellaceae</taxon>
        <taxon>Zymoseptoria</taxon>
    </lineage>
</organism>
<dbReference type="AlphaFoldDB" id="A0A1Y6M1L1"/>